<evidence type="ECO:0000256" key="5">
    <source>
        <dbReference type="ARBA" id="ARBA00022705"/>
    </source>
</evidence>
<evidence type="ECO:0000256" key="10">
    <source>
        <dbReference type="RuleBase" id="RU000578"/>
    </source>
</evidence>
<evidence type="ECO:0000256" key="8">
    <source>
        <dbReference type="ARBA" id="ARBA00023125"/>
    </source>
</evidence>
<feature type="binding site" evidence="9">
    <location>
        <begin position="30"/>
        <end position="37"/>
    </location>
    <ligand>
        <name>ATP</name>
        <dbReference type="ChEBI" id="CHEBI:30616"/>
    </ligand>
</feature>
<keyword evidence="7 9" id="KW-0067">ATP-binding</keyword>
<dbReference type="SUPFAM" id="SSF52540">
    <property type="entry name" value="P-loop containing nucleoside triphosphate hydrolases"/>
    <property type="match status" value="1"/>
</dbReference>
<dbReference type="InterPro" id="IPR001238">
    <property type="entry name" value="DNA-binding_RecF"/>
</dbReference>
<keyword evidence="9 10" id="KW-0742">SOS response</keyword>
<comment type="subcellular location">
    <subcellularLocation>
        <location evidence="1 9 10">Cytoplasm</location>
    </subcellularLocation>
</comment>
<dbReference type="InterPro" id="IPR003395">
    <property type="entry name" value="RecF/RecN/SMC_N"/>
</dbReference>
<dbReference type="EMBL" id="JAFLQW010000193">
    <property type="protein sequence ID" value="MBO0348850.1"/>
    <property type="molecule type" value="Genomic_DNA"/>
</dbReference>
<evidence type="ECO:0000256" key="9">
    <source>
        <dbReference type="HAMAP-Rule" id="MF_00365"/>
    </source>
</evidence>
<dbReference type="Proteomes" id="UP000664844">
    <property type="component" value="Unassembled WGS sequence"/>
</dbReference>
<reference evidence="12 13" key="1">
    <citation type="submission" date="2021-03" db="EMBL/GenBank/DDBJ databases">
        <title>Metabolic Capacity of the Antarctic Cyanobacterium Phormidium pseudopriestleyi that Sustains Oxygenic Photosynthesis in the Presence of Hydrogen Sulfide.</title>
        <authorList>
            <person name="Lumian J.E."/>
            <person name="Jungblut A.D."/>
            <person name="Dillon M.L."/>
            <person name="Hawes I."/>
            <person name="Doran P.T."/>
            <person name="Mackey T.J."/>
            <person name="Dick G.J."/>
            <person name="Grettenberger C.L."/>
            <person name="Sumner D.Y."/>
        </authorList>
    </citation>
    <scope>NUCLEOTIDE SEQUENCE [LARGE SCALE GENOMIC DNA]</scope>
    <source>
        <strain evidence="12 13">FRX01</strain>
    </source>
</reference>
<keyword evidence="4 9" id="KW-0963">Cytoplasm</keyword>
<dbReference type="PROSITE" id="PS00617">
    <property type="entry name" value="RECF_1"/>
    <property type="match status" value="1"/>
</dbReference>
<dbReference type="InterPro" id="IPR027417">
    <property type="entry name" value="P-loop_NTPase"/>
</dbReference>
<evidence type="ECO:0000313" key="12">
    <source>
        <dbReference type="EMBL" id="MBO0348850.1"/>
    </source>
</evidence>
<evidence type="ECO:0000256" key="1">
    <source>
        <dbReference type="ARBA" id="ARBA00004496"/>
    </source>
</evidence>
<proteinExistence type="inferred from homology"/>
<gene>
    <name evidence="9 12" type="primary">recF</name>
    <name evidence="12" type="ORF">J0895_07000</name>
</gene>
<evidence type="ECO:0000256" key="6">
    <source>
        <dbReference type="ARBA" id="ARBA00022741"/>
    </source>
</evidence>
<dbReference type="Gene3D" id="3.40.50.300">
    <property type="entry name" value="P-loop containing nucleotide triphosphate hydrolases"/>
    <property type="match status" value="1"/>
</dbReference>
<dbReference type="InterPro" id="IPR042174">
    <property type="entry name" value="RecF_2"/>
</dbReference>
<accession>A0ABS3FP11</accession>
<comment type="similarity">
    <text evidence="2 9 10">Belongs to the RecF family.</text>
</comment>
<dbReference type="RefSeq" id="WP_207087390.1">
    <property type="nucleotide sequence ID" value="NZ_JAFLQW010000193.1"/>
</dbReference>
<keyword evidence="5 9" id="KW-0235">DNA replication</keyword>
<dbReference type="PANTHER" id="PTHR32182">
    <property type="entry name" value="DNA REPLICATION AND REPAIR PROTEIN RECF"/>
    <property type="match status" value="1"/>
</dbReference>
<sequence length="386" mass="43730">MFINQLHLRQFRNYREQEIELNAPKTILVGDNAQGKTNVLEALGFLSTLKSSRVSRDRDLVREGEPQGQITGIVSREYRSVKLGVVLRRSGRRSVSVDEEICRRNVDFLGLLNVVQFSSLDLELVRSGPEIRRNWLDGLLVQLEPIYAHILQQYNKVLKQRNALLKEIRSAEARGEKSYLGPEHQAQLGLWDAQLATIGVRVMQRRSRALERLVPIAETWHAAISGRVESLCIHYAPNVERMQDKGLRDNPQQAMQAFLEKLQSRAIAESFQGTTLVGPHRDDIELTLNELPVKQFASQGQQRTLVLALKLAELKLIEEIVGEPPVLLLDDVLAELDPKRQNQLLEAIQDRFQTVIATTHLGGFEHDWINSAQILTVKAGEIFPSP</sequence>
<keyword evidence="9 10" id="KW-0227">DNA damage</keyword>
<evidence type="ECO:0000256" key="4">
    <source>
        <dbReference type="ARBA" id="ARBA00022490"/>
    </source>
</evidence>
<keyword evidence="6 9" id="KW-0547">Nucleotide-binding</keyword>
<comment type="function">
    <text evidence="9 10">The RecF protein is involved in DNA metabolism; it is required for DNA replication and normal SOS inducibility. RecF binds preferentially to single-stranded, linear DNA. It also seems to bind ATP.</text>
</comment>
<feature type="domain" description="RecF/RecN/SMC N-terminal" evidence="11">
    <location>
        <begin position="2"/>
        <end position="359"/>
    </location>
</feature>
<keyword evidence="9 10" id="KW-0234">DNA repair</keyword>
<name>A0ABS3FP11_9CYAN</name>
<dbReference type="InterPro" id="IPR018078">
    <property type="entry name" value="DNA-binding_RecF_CS"/>
</dbReference>
<evidence type="ECO:0000259" key="11">
    <source>
        <dbReference type="Pfam" id="PF02463"/>
    </source>
</evidence>
<evidence type="ECO:0000256" key="2">
    <source>
        <dbReference type="ARBA" id="ARBA00008016"/>
    </source>
</evidence>
<protein>
    <recommendedName>
        <fullName evidence="3 9">DNA replication and repair protein RecF</fullName>
    </recommendedName>
</protein>
<keyword evidence="13" id="KW-1185">Reference proteome</keyword>
<evidence type="ECO:0000256" key="3">
    <source>
        <dbReference type="ARBA" id="ARBA00020170"/>
    </source>
</evidence>
<keyword evidence="8 9" id="KW-0238">DNA-binding</keyword>
<dbReference type="NCBIfam" id="TIGR00611">
    <property type="entry name" value="recf"/>
    <property type="match status" value="1"/>
</dbReference>
<comment type="caution">
    <text evidence="12">The sequence shown here is derived from an EMBL/GenBank/DDBJ whole genome shotgun (WGS) entry which is preliminary data.</text>
</comment>
<dbReference type="Gene3D" id="1.20.1050.90">
    <property type="entry name" value="RecF/RecN/SMC, N-terminal domain"/>
    <property type="match status" value="1"/>
</dbReference>
<dbReference type="HAMAP" id="MF_00365">
    <property type="entry name" value="RecF"/>
    <property type="match status" value="1"/>
</dbReference>
<evidence type="ECO:0000313" key="13">
    <source>
        <dbReference type="Proteomes" id="UP000664844"/>
    </source>
</evidence>
<dbReference type="CDD" id="cd03242">
    <property type="entry name" value="ABC_RecF"/>
    <property type="match status" value="1"/>
</dbReference>
<dbReference type="Pfam" id="PF02463">
    <property type="entry name" value="SMC_N"/>
    <property type="match status" value="1"/>
</dbReference>
<dbReference type="PROSITE" id="PS00618">
    <property type="entry name" value="RECF_2"/>
    <property type="match status" value="1"/>
</dbReference>
<organism evidence="12 13">
    <name type="scientific">Phormidium pseudopriestleyi FRX01</name>
    <dbReference type="NCBI Taxonomy" id="1759528"/>
    <lineage>
        <taxon>Bacteria</taxon>
        <taxon>Bacillati</taxon>
        <taxon>Cyanobacteriota</taxon>
        <taxon>Cyanophyceae</taxon>
        <taxon>Oscillatoriophycideae</taxon>
        <taxon>Oscillatoriales</taxon>
        <taxon>Oscillatoriaceae</taxon>
        <taxon>Phormidium</taxon>
    </lineage>
</organism>
<evidence type="ECO:0000256" key="7">
    <source>
        <dbReference type="ARBA" id="ARBA00022840"/>
    </source>
</evidence>
<dbReference type="PANTHER" id="PTHR32182:SF0">
    <property type="entry name" value="DNA REPLICATION AND REPAIR PROTEIN RECF"/>
    <property type="match status" value="1"/>
</dbReference>